<reference evidence="7 8" key="1">
    <citation type="journal article" date="2018" name="Nat. Ecol. Evol.">
        <title>Pezizomycetes genomes reveal the molecular basis of ectomycorrhizal truffle lifestyle.</title>
        <authorList>
            <person name="Murat C."/>
            <person name="Payen T."/>
            <person name="Noel B."/>
            <person name="Kuo A."/>
            <person name="Morin E."/>
            <person name="Chen J."/>
            <person name="Kohler A."/>
            <person name="Krizsan K."/>
            <person name="Balestrini R."/>
            <person name="Da Silva C."/>
            <person name="Montanini B."/>
            <person name="Hainaut M."/>
            <person name="Levati E."/>
            <person name="Barry K.W."/>
            <person name="Belfiori B."/>
            <person name="Cichocki N."/>
            <person name="Clum A."/>
            <person name="Dockter R.B."/>
            <person name="Fauchery L."/>
            <person name="Guy J."/>
            <person name="Iotti M."/>
            <person name="Le Tacon F."/>
            <person name="Lindquist E.A."/>
            <person name="Lipzen A."/>
            <person name="Malagnac F."/>
            <person name="Mello A."/>
            <person name="Molinier V."/>
            <person name="Miyauchi S."/>
            <person name="Poulain J."/>
            <person name="Riccioni C."/>
            <person name="Rubini A."/>
            <person name="Sitrit Y."/>
            <person name="Splivallo R."/>
            <person name="Traeger S."/>
            <person name="Wang M."/>
            <person name="Zifcakova L."/>
            <person name="Wipf D."/>
            <person name="Zambonelli A."/>
            <person name="Paolocci F."/>
            <person name="Nowrousian M."/>
            <person name="Ottonello S."/>
            <person name="Baldrian P."/>
            <person name="Spatafora J.W."/>
            <person name="Henrissat B."/>
            <person name="Nagy L.G."/>
            <person name="Aury J.M."/>
            <person name="Wincker P."/>
            <person name="Grigoriev I.V."/>
            <person name="Bonfante P."/>
            <person name="Martin F.M."/>
        </authorList>
    </citation>
    <scope>NUCLEOTIDE SEQUENCE [LARGE SCALE GENOMIC DNA]</scope>
    <source>
        <strain evidence="7 8">ATCC MYA-4762</strain>
    </source>
</reference>
<dbReference type="Gene3D" id="3.40.830.10">
    <property type="entry name" value="LigB-like"/>
    <property type="match status" value="1"/>
</dbReference>
<dbReference type="Pfam" id="PF02900">
    <property type="entry name" value="LigB"/>
    <property type="match status" value="1"/>
</dbReference>
<keyword evidence="5" id="KW-0560">Oxidoreductase</keyword>
<evidence type="ECO:0000256" key="5">
    <source>
        <dbReference type="ARBA" id="ARBA00023002"/>
    </source>
</evidence>
<dbReference type="PIRSF" id="PIRSF006157">
    <property type="entry name" value="Doxgns_DODA"/>
    <property type="match status" value="1"/>
</dbReference>
<keyword evidence="4" id="KW-0862">Zinc</keyword>
<evidence type="ECO:0000256" key="3">
    <source>
        <dbReference type="ARBA" id="ARBA00022723"/>
    </source>
</evidence>
<proteinExistence type="inferred from homology"/>
<protein>
    <submittedName>
        <fullName evidence="7">Extradiol ring-cleavage dioxygenase</fullName>
    </submittedName>
</protein>
<dbReference type="InterPro" id="IPR004183">
    <property type="entry name" value="Xdiol_dOase_suB"/>
</dbReference>
<dbReference type="PANTHER" id="PTHR30096:SF0">
    <property type="entry name" value="4,5-DOPA DIOXYGENASE EXTRADIOL-LIKE PROTEIN"/>
    <property type="match status" value="1"/>
</dbReference>
<dbReference type="InParanoid" id="A0A3N4LX86"/>
<evidence type="ECO:0000256" key="1">
    <source>
        <dbReference type="ARBA" id="ARBA00001947"/>
    </source>
</evidence>
<dbReference type="EMBL" id="ML121531">
    <property type="protein sequence ID" value="RPB27504.1"/>
    <property type="molecule type" value="Genomic_DNA"/>
</dbReference>
<comment type="similarity">
    <text evidence="2">Belongs to the DODA-type extradiol aromatic ring-opening dioxygenase family.</text>
</comment>
<keyword evidence="7" id="KW-0223">Dioxygenase</keyword>
<dbReference type="GO" id="GO:0016702">
    <property type="term" value="F:oxidoreductase activity, acting on single donors with incorporation of molecular oxygen, incorporation of two atoms of oxygen"/>
    <property type="evidence" value="ECO:0007669"/>
    <property type="project" value="UniProtKB-ARBA"/>
</dbReference>
<feature type="domain" description="Extradiol ring-cleavage dioxygenase class III enzyme subunit B" evidence="6">
    <location>
        <begin position="8"/>
        <end position="257"/>
    </location>
</feature>
<dbReference type="InterPro" id="IPR014436">
    <property type="entry name" value="Extradiol_dOase_DODA"/>
</dbReference>
<evidence type="ECO:0000259" key="6">
    <source>
        <dbReference type="Pfam" id="PF02900"/>
    </source>
</evidence>
<evidence type="ECO:0000313" key="8">
    <source>
        <dbReference type="Proteomes" id="UP000267821"/>
    </source>
</evidence>
<organism evidence="7 8">
    <name type="scientific">Terfezia boudieri ATCC MYA-4762</name>
    <dbReference type="NCBI Taxonomy" id="1051890"/>
    <lineage>
        <taxon>Eukaryota</taxon>
        <taxon>Fungi</taxon>
        <taxon>Dikarya</taxon>
        <taxon>Ascomycota</taxon>
        <taxon>Pezizomycotina</taxon>
        <taxon>Pezizomycetes</taxon>
        <taxon>Pezizales</taxon>
        <taxon>Pezizaceae</taxon>
        <taxon>Terfezia</taxon>
    </lineage>
</organism>
<dbReference type="Proteomes" id="UP000267821">
    <property type="component" value="Unassembled WGS sequence"/>
</dbReference>
<sequence>MAAPLTPVYFISHGGPNVMYETTHPAYSALGNIGLEITQRVLPSIAGGAKGMVVFSAHWQGGASKVLVNVGEDEGLVYDFYGFPDHYYKEKFLYKGSRELAEKVLGLLWEKGIEAEGVKRGLDHGAWAGFKCMFPPENPLTIPIVQVSLFDSESPTAHYSLGQAVSSLRSQGYLIICSGMAVHNLRDMRFMFETNKIMEYVETFDEALRKAVVDSGIGEERKKKMEELLRRGDARKAHPTFDHLLPVFVAAGAAEGEGAQRMWTLAEWSMSWAQFRFGDVGM</sequence>
<gene>
    <name evidence="7" type="ORF">L211DRAFT_855806</name>
</gene>
<keyword evidence="3" id="KW-0479">Metal-binding</keyword>
<dbReference type="OrthoDB" id="7396853at2759"/>
<dbReference type="PANTHER" id="PTHR30096">
    <property type="entry name" value="4,5-DOPA DIOXYGENASE EXTRADIOL-LIKE PROTEIN"/>
    <property type="match status" value="1"/>
</dbReference>
<dbReference type="AlphaFoldDB" id="A0A3N4LX86"/>
<name>A0A3N4LX86_9PEZI</name>
<dbReference type="GO" id="GO:0008270">
    <property type="term" value="F:zinc ion binding"/>
    <property type="evidence" value="ECO:0007669"/>
    <property type="project" value="InterPro"/>
</dbReference>
<keyword evidence="8" id="KW-1185">Reference proteome</keyword>
<evidence type="ECO:0000256" key="2">
    <source>
        <dbReference type="ARBA" id="ARBA00007581"/>
    </source>
</evidence>
<dbReference type="SUPFAM" id="SSF53213">
    <property type="entry name" value="LigB-like"/>
    <property type="match status" value="1"/>
</dbReference>
<comment type="cofactor">
    <cofactor evidence="1">
        <name>Zn(2+)</name>
        <dbReference type="ChEBI" id="CHEBI:29105"/>
    </cofactor>
</comment>
<accession>A0A3N4LX86</accession>
<dbReference type="CDD" id="cd07363">
    <property type="entry name" value="45_DOPA_Dioxygenase"/>
    <property type="match status" value="1"/>
</dbReference>
<evidence type="ECO:0000256" key="4">
    <source>
        <dbReference type="ARBA" id="ARBA00022833"/>
    </source>
</evidence>
<dbReference type="STRING" id="1051890.A0A3N4LX86"/>
<dbReference type="GO" id="GO:0008198">
    <property type="term" value="F:ferrous iron binding"/>
    <property type="evidence" value="ECO:0007669"/>
    <property type="project" value="InterPro"/>
</dbReference>
<evidence type="ECO:0000313" key="7">
    <source>
        <dbReference type="EMBL" id="RPB27504.1"/>
    </source>
</evidence>